<dbReference type="GO" id="GO:0009254">
    <property type="term" value="P:peptidoglycan turnover"/>
    <property type="evidence" value="ECO:0007669"/>
    <property type="project" value="TreeGrafter"/>
</dbReference>
<evidence type="ECO:0000256" key="1">
    <source>
        <dbReference type="ARBA" id="ARBA00005336"/>
    </source>
</evidence>
<feature type="domain" description="Glycoside hydrolase family 3 N-terminal" evidence="5">
    <location>
        <begin position="32"/>
        <end position="311"/>
    </location>
</feature>
<dbReference type="Proteomes" id="UP000680750">
    <property type="component" value="Chromosome"/>
</dbReference>
<dbReference type="InterPro" id="IPR050226">
    <property type="entry name" value="NagZ_Beta-hexosaminidase"/>
</dbReference>
<evidence type="ECO:0000256" key="2">
    <source>
        <dbReference type="ARBA" id="ARBA00022801"/>
    </source>
</evidence>
<proteinExistence type="inferred from homology"/>
<organism evidence="6 7">
    <name type="scientific">Actinocatenispora sera</name>
    <dbReference type="NCBI Taxonomy" id="390989"/>
    <lineage>
        <taxon>Bacteria</taxon>
        <taxon>Bacillati</taxon>
        <taxon>Actinomycetota</taxon>
        <taxon>Actinomycetes</taxon>
        <taxon>Micromonosporales</taxon>
        <taxon>Micromonosporaceae</taxon>
        <taxon>Actinocatenispora</taxon>
    </lineage>
</organism>
<dbReference type="PRINTS" id="PR00133">
    <property type="entry name" value="GLHYDRLASE3"/>
</dbReference>
<dbReference type="KEGG" id="aser:Asera_04660"/>
<gene>
    <name evidence="6" type="ORF">Asera_04660</name>
</gene>
<evidence type="ECO:0000313" key="6">
    <source>
        <dbReference type="EMBL" id="BCJ26358.1"/>
    </source>
</evidence>
<dbReference type="SUPFAM" id="SSF51445">
    <property type="entry name" value="(Trans)glycosidases"/>
    <property type="match status" value="1"/>
</dbReference>
<keyword evidence="3" id="KW-0326">Glycosidase</keyword>
<dbReference type="NCBIfam" id="NF003740">
    <property type="entry name" value="PRK05337.1"/>
    <property type="match status" value="1"/>
</dbReference>
<dbReference type="PANTHER" id="PTHR30480:SF16">
    <property type="entry name" value="GLYCOSIDE HYDROLASE FAMILY 3 DOMAIN PROTEIN"/>
    <property type="match status" value="1"/>
</dbReference>
<reference evidence="6" key="1">
    <citation type="submission" date="2020-08" db="EMBL/GenBank/DDBJ databases">
        <title>Whole genome shotgun sequence of Actinocatenispora sera NBRC 101916.</title>
        <authorList>
            <person name="Komaki H."/>
            <person name="Tamura T."/>
        </authorList>
    </citation>
    <scope>NUCLEOTIDE SEQUENCE</scope>
    <source>
        <strain evidence="6">NBRC 101916</strain>
    </source>
</reference>
<dbReference type="Gene3D" id="3.20.20.300">
    <property type="entry name" value="Glycoside hydrolase, family 3, N-terminal domain"/>
    <property type="match status" value="1"/>
</dbReference>
<evidence type="ECO:0000256" key="3">
    <source>
        <dbReference type="ARBA" id="ARBA00023295"/>
    </source>
</evidence>
<dbReference type="AlphaFoldDB" id="A0A810KW99"/>
<dbReference type="Pfam" id="PF00933">
    <property type="entry name" value="Glyco_hydro_3"/>
    <property type="match status" value="1"/>
</dbReference>
<name>A0A810KW99_9ACTN</name>
<dbReference type="InterPro" id="IPR017853">
    <property type="entry name" value="GH"/>
</dbReference>
<dbReference type="GO" id="GO:0005975">
    <property type="term" value="P:carbohydrate metabolic process"/>
    <property type="evidence" value="ECO:0007669"/>
    <property type="project" value="InterPro"/>
</dbReference>
<dbReference type="InterPro" id="IPR001764">
    <property type="entry name" value="Glyco_hydro_3_N"/>
</dbReference>
<evidence type="ECO:0000259" key="5">
    <source>
        <dbReference type="Pfam" id="PF00933"/>
    </source>
</evidence>
<feature type="region of interest" description="Disordered" evidence="4">
    <location>
        <begin position="384"/>
        <end position="423"/>
    </location>
</feature>
<protein>
    <submittedName>
        <fullName evidence="6">Hydrolase</fullName>
    </submittedName>
</protein>
<evidence type="ECO:0000256" key="4">
    <source>
        <dbReference type="SAM" id="MobiDB-lite"/>
    </source>
</evidence>
<dbReference type="GO" id="GO:0004553">
    <property type="term" value="F:hydrolase activity, hydrolyzing O-glycosyl compounds"/>
    <property type="evidence" value="ECO:0007669"/>
    <property type="project" value="InterPro"/>
</dbReference>
<dbReference type="PANTHER" id="PTHR30480">
    <property type="entry name" value="BETA-HEXOSAMINIDASE-RELATED"/>
    <property type="match status" value="1"/>
</dbReference>
<dbReference type="OrthoDB" id="9805821at2"/>
<comment type="similarity">
    <text evidence="1">Belongs to the glycosyl hydrolase 3 family.</text>
</comment>
<accession>A0A810KW99</accession>
<dbReference type="EMBL" id="AP023354">
    <property type="protein sequence ID" value="BCJ26358.1"/>
    <property type="molecule type" value="Genomic_DNA"/>
</dbReference>
<evidence type="ECO:0000313" key="7">
    <source>
        <dbReference type="Proteomes" id="UP000680750"/>
    </source>
</evidence>
<keyword evidence="7" id="KW-1185">Reference proteome</keyword>
<sequence length="509" mass="51171">MLCVTSTVDRCLLVGMHGYTLPSPLRDWLADGLGGVVLFAGNIADRDQLGELVADIRSAGEDVVVAVDEEGGDVTRLHAATGAPHPGNLALGAVDDTALTARVGAAIGAELAALGINLNLAPVADVNTNPDNPIIGTRSFGADPDRVAAHVVAYLTGLQSTGVAACAKHFPGHGDTAVDSHLALPTVTGDLEPHLVPFRAAIAAGVRAVLTAHVVYPGLCDGPATLSRAVLTGLLRDELGFGGAVVTDSMTMSAIAGGVGVAEGAAQALAAGADLVCMTGDFRLQREVRDHLVGHPALSPERVAQALARVRALAGPVPGEPTAAATTAEMAAAARGALVADPGIGRLDAAPYVLELSPPRQGIELTAGSLLAMLNARDPRVTGTRLAPDAAPAGRAGHPDGGPNHRLGRTAAPAAGDTGMPGDNADRALSDALAAATGRPLVVVVRDAHRVPTTRQRLGTVLATRPDAVVVGIGTGADRSLAAGRYLGTRGGARVNLSAAADLLVGARR</sequence>
<dbReference type="InterPro" id="IPR036962">
    <property type="entry name" value="Glyco_hydro_3_N_sf"/>
</dbReference>
<keyword evidence="2 6" id="KW-0378">Hydrolase</keyword>